<organism evidence="1 2">
    <name type="scientific">Drechslerella stenobrocha 248</name>
    <dbReference type="NCBI Taxonomy" id="1043628"/>
    <lineage>
        <taxon>Eukaryota</taxon>
        <taxon>Fungi</taxon>
        <taxon>Dikarya</taxon>
        <taxon>Ascomycota</taxon>
        <taxon>Pezizomycotina</taxon>
        <taxon>Orbiliomycetes</taxon>
        <taxon>Orbiliales</taxon>
        <taxon>Orbiliaceae</taxon>
        <taxon>Drechslerella</taxon>
    </lineage>
</organism>
<accession>W7I5J4</accession>
<keyword evidence="2" id="KW-1185">Reference proteome</keyword>
<dbReference type="OrthoDB" id="10437466at2759"/>
<dbReference type="AlphaFoldDB" id="W7I5J4"/>
<name>W7I5J4_9PEZI</name>
<protein>
    <submittedName>
        <fullName evidence="1">Uncharacterized protein</fullName>
    </submittedName>
</protein>
<sequence>MDEIIASLKLVSLNEPKVDDLVHHISSLELFDTPVEPVIYELYNNLPSEIQPIWAPAQPGQACLGKLRLDITSTNAIREPIYAWSYLYRVFMTIYQTAPTETIDVFITEFKRCRAAFGFEKKRLSQDIVEGSTKEIVDLKIRILKVAEEYSRFIDEMSPIFDRIRRLSEKEGKQSGREGS</sequence>
<dbReference type="EMBL" id="KI966408">
    <property type="protein sequence ID" value="EWC47742.1"/>
    <property type="molecule type" value="Genomic_DNA"/>
</dbReference>
<dbReference type="HOGENOM" id="CLU_1496179_0_0_1"/>
<gene>
    <name evidence="1" type="ORF">DRE_02942</name>
</gene>
<reference evidence="1 2" key="1">
    <citation type="submission" date="2013-05" db="EMBL/GenBank/DDBJ databases">
        <title>Drechslerella stenobrocha genome reveals carnivorous origination and mechanical trapping mechanism of predatory fungi.</title>
        <authorList>
            <person name="Liu X."/>
            <person name="Zhang W."/>
            <person name="Liu K."/>
        </authorList>
    </citation>
    <scope>NUCLEOTIDE SEQUENCE [LARGE SCALE GENOMIC DNA]</scope>
    <source>
        <strain evidence="1 2">248</strain>
    </source>
</reference>
<evidence type="ECO:0000313" key="2">
    <source>
        <dbReference type="Proteomes" id="UP000024837"/>
    </source>
</evidence>
<proteinExistence type="predicted"/>
<evidence type="ECO:0000313" key="1">
    <source>
        <dbReference type="EMBL" id="EWC47742.1"/>
    </source>
</evidence>
<dbReference type="Proteomes" id="UP000024837">
    <property type="component" value="Unassembled WGS sequence"/>
</dbReference>